<gene>
    <name evidence="2" type="ORF">B0I29_124117</name>
</gene>
<organism evidence="2 3">
    <name type="scientific">Actinoplanes lutulentus</name>
    <dbReference type="NCBI Taxonomy" id="1287878"/>
    <lineage>
        <taxon>Bacteria</taxon>
        <taxon>Bacillati</taxon>
        <taxon>Actinomycetota</taxon>
        <taxon>Actinomycetes</taxon>
        <taxon>Micromonosporales</taxon>
        <taxon>Micromonosporaceae</taxon>
        <taxon>Actinoplanes</taxon>
    </lineage>
</organism>
<keyword evidence="1" id="KW-0472">Membrane</keyword>
<keyword evidence="1" id="KW-0812">Transmembrane</keyword>
<dbReference type="EMBL" id="QLMJ01000024">
    <property type="protein sequence ID" value="RAK27230.1"/>
    <property type="molecule type" value="Genomic_DNA"/>
</dbReference>
<evidence type="ECO:0000256" key="1">
    <source>
        <dbReference type="SAM" id="Phobius"/>
    </source>
</evidence>
<evidence type="ECO:0000313" key="3">
    <source>
        <dbReference type="Proteomes" id="UP000249341"/>
    </source>
</evidence>
<accession>A0A327Z2T8</accession>
<dbReference type="Proteomes" id="UP000249341">
    <property type="component" value="Unassembled WGS sequence"/>
</dbReference>
<keyword evidence="3" id="KW-1185">Reference proteome</keyword>
<reference evidence="2 3" key="1">
    <citation type="submission" date="2018-06" db="EMBL/GenBank/DDBJ databases">
        <title>Genomic Encyclopedia of Type Strains, Phase III (KMG-III): the genomes of soil and plant-associated and newly described type strains.</title>
        <authorList>
            <person name="Whitman W."/>
        </authorList>
    </citation>
    <scope>NUCLEOTIDE SEQUENCE [LARGE SCALE GENOMIC DNA]</scope>
    <source>
        <strain evidence="2 3">CGMCC 4.7090</strain>
    </source>
</reference>
<dbReference type="AlphaFoldDB" id="A0A327Z2T8"/>
<name>A0A327Z2T8_9ACTN</name>
<evidence type="ECO:0000313" key="2">
    <source>
        <dbReference type="EMBL" id="RAK27230.1"/>
    </source>
</evidence>
<keyword evidence="1" id="KW-1133">Transmembrane helix</keyword>
<proteinExistence type="predicted"/>
<feature type="transmembrane region" description="Helical" evidence="1">
    <location>
        <begin position="78"/>
        <end position="99"/>
    </location>
</feature>
<protein>
    <submittedName>
        <fullName evidence="2">Uncharacterized protein</fullName>
    </submittedName>
</protein>
<feature type="transmembrane region" description="Helical" evidence="1">
    <location>
        <begin position="106"/>
        <end position="128"/>
    </location>
</feature>
<comment type="caution">
    <text evidence="2">The sequence shown here is derived from an EMBL/GenBank/DDBJ whole genome shotgun (WGS) entry which is preliminary data.</text>
</comment>
<sequence>MGGEGTVMADRQGLWSTSAPPPGYMPSPLDHRQLSPSPARPVYREPHPVKAGPVLSGLSAAAVWLILFGSLGRGLASYAWWTIAAAVSAWLVALLLAVVGDRGAAVGVAVASGLGLSIAMTFVGLRWADTYDWPLW</sequence>